<dbReference type="Proteomes" id="UP000799437">
    <property type="component" value="Unassembled WGS sequence"/>
</dbReference>
<sequence>MLRHLALCVQSDPRYRHILTMLCYLHLISSLFDRRLLESRADRRRDVQSIRTCGHIVKGTCRRCCGGSMHFSRRILLLSATDI</sequence>
<reference evidence="1" key="1">
    <citation type="journal article" date="2020" name="Stud. Mycol.">
        <title>101 Dothideomycetes genomes: a test case for predicting lifestyles and emergence of pathogens.</title>
        <authorList>
            <person name="Haridas S."/>
            <person name="Albert R."/>
            <person name="Binder M."/>
            <person name="Bloem J."/>
            <person name="Labutti K."/>
            <person name="Salamov A."/>
            <person name="Andreopoulos B."/>
            <person name="Baker S."/>
            <person name="Barry K."/>
            <person name="Bills G."/>
            <person name="Bluhm B."/>
            <person name="Cannon C."/>
            <person name="Castanera R."/>
            <person name="Culley D."/>
            <person name="Daum C."/>
            <person name="Ezra D."/>
            <person name="Gonzalez J."/>
            <person name="Henrissat B."/>
            <person name="Kuo A."/>
            <person name="Liang C."/>
            <person name="Lipzen A."/>
            <person name="Lutzoni F."/>
            <person name="Magnuson J."/>
            <person name="Mondo S."/>
            <person name="Nolan M."/>
            <person name="Ohm R."/>
            <person name="Pangilinan J."/>
            <person name="Park H.-J."/>
            <person name="Ramirez L."/>
            <person name="Alfaro M."/>
            <person name="Sun H."/>
            <person name="Tritt A."/>
            <person name="Yoshinaga Y."/>
            <person name="Zwiers L.-H."/>
            <person name="Turgeon B."/>
            <person name="Goodwin S."/>
            <person name="Spatafora J."/>
            <person name="Crous P."/>
            <person name="Grigoriev I."/>
        </authorList>
    </citation>
    <scope>NUCLEOTIDE SEQUENCE</scope>
    <source>
        <strain evidence="1">CBS 121739</strain>
    </source>
</reference>
<dbReference type="AlphaFoldDB" id="A0A6A6WM75"/>
<accession>A0A6A6WM75</accession>
<evidence type="ECO:0000313" key="2">
    <source>
        <dbReference type="Proteomes" id="UP000799437"/>
    </source>
</evidence>
<proteinExistence type="predicted"/>
<organism evidence="1 2">
    <name type="scientific">Pseudovirgaria hyperparasitica</name>
    <dbReference type="NCBI Taxonomy" id="470096"/>
    <lineage>
        <taxon>Eukaryota</taxon>
        <taxon>Fungi</taxon>
        <taxon>Dikarya</taxon>
        <taxon>Ascomycota</taxon>
        <taxon>Pezizomycotina</taxon>
        <taxon>Dothideomycetes</taxon>
        <taxon>Dothideomycetes incertae sedis</taxon>
        <taxon>Acrospermales</taxon>
        <taxon>Acrospermaceae</taxon>
        <taxon>Pseudovirgaria</taxon>
    </lineage>
</organism>
<gene>
    <name evidence="1" type="ORF">EJ05DRAFT_26224</name>
</gene>
<dbReference type="RefSeq" id="XP_033605570.1">
    <property type="nucleotide sequence ID" value="XM_033740272.1"/>
</dbReference>
<keyword evidence="2" id="KW-1185">Reference proteome</keyword>
<dbReference type="GeneID" id="54481326"/>
<dbReference type="EMBL" id="ML996565">
    <property type="protein sequence ID" value="KAF2763119.1"/>
    <property type="molecule type" value="Genomic_DNA"/>
</dbReference>
<evidence type="ECO:0000313" key="1">
    <source>
        <dbReference type="EMBL" id="KAF2763119.1"/>
    </source>
</evidence>
<name>A0A6A6WM75_9PEZI</name>
<protein>
    <submittedName>
        <fullName evidence="1">Uncharacterized protein</fullName>
    </submittedName>
</protein>